<reference evidence="6" key="2">
    <citation type="journal article" date="2023" name="Int. J. Syst. Evol. Microbiol.">
        <title>Streptomyces marispadix sp. nov., isolated from marine beach sediment of the Northern Coast of Portugal.</title>
        <authorList>
            <person name="dos Santos J.D.N."/>
            <person name="Vitorino I.R."/>
            <person name="Kallscheuer N."/>
            <person name="Srivastava A."/>
            <person name="Krautwurst S."/>
            <person name="Marz M."/>
            <person name="Jogler C."/>
            <person name="Lobo Da Cunha A."/>
            <person name="Catita J."/>
            <person name="Goncalves H."/>
            <person name="Gonzalez I."/>
            <person name="Reyes F."/>
            <person name="Lage O.M."/>
        </authorList>
    </citation>
    <scope>NUCLEOTIDE SEQUENCE</scope>
    <source>
        <strain evidence="6">M600PL45_2</strain>
    </source>
</reference>
<evidence type="ECO:0000256" key="3">
    <source>
        <dbReference type="ARBA" id="ARBA00022679"/>
    </source>
</evidence>
<dbReference type="Proteomes" id="UP001166784">
    <property type="component" value="Unassembled WGS sequence"/>
</dbReference>
<evidence type="ECO:0000259" key="5">
    <source>
        <dbReference type="Pfam" id="PF08241"/>
    </source>
</evidence>
<feature type="region of interest" description="Disordered" evidence="4">
    <location>
        <begin position="1"/>
        <end position="44"/>
    </location>
</feature>
<dbReference type="PANTHER" id="PTHR44942:SF4">
    <property type="entry name" value="METHYLTRANSFERASE TYPE 11 DOMAIN-CONTAINING PROTEIN"/>
    <property type="match status" value="1"/>
</dbReference>
<dbReference type="InterPro" id="IPR029063">
    <property type="entry name" value="SAM-dependent_MTases_sf"/>
</dbReference>
<comment type="similarity">
    <text evidence="1">Belongs to the methyltransferase superfamily.</text>
</comment>
<accession>A0ABS9SXL9</accession>
<keyword evidence="3" id="KW-0808">Transferase</keyword>
<dbReference type="SUPFAM" id="SSF53335">
    <property type="entry name" value="S-adenosyl-L-methionine-dependent methyltransferases"/>
    <property type="match status" value="1"/>
</dbReference>
<evidence type="ECO:0000256" key="1">
    <source>
        <dbReference type="ARBA" id="ARBA00008361"/>
    </source>
</evidence>
<dbReference type="EMBL" id="JAKWJU010000002">
    <property type="protein sequence ID" value="MCH6161028.1"/>
    <property type="molecule type" value="Genomic_DNA"/>
</dbReference>
<dbReference type="GO" id="GO:0032259">
    <property type="term" value="P:methylation"/>
    <property type="evidence" value="ECO:0007669"/>
    <property type="project" value="UniProtKB-KW"/>
</dbReference>
<dbReference type="GO" id="GO:0008168">
    <property type="term" value="F:methyltransferase activity"/>
    <property type="evidence" value="ECO:0007669"/>
    <property type="project" value="UniProtKB-KW"/>
</dbReference>
<sequence>MPTVPAPEPAPSSASAPEPSPPSGNEPHRHRLTAESFGTDAERYDRVRPRYPEALVERIVAACPGPEVLDAGCGTGIAARQFQAAGCRVLGVEPDERMAVTARRSGVETELAAFETWDRAGRQFDAVVSGQAWHWIDPVAGAAQACRVLRPDGLLALFWNVFRLPPALAESFAAACRRVMPDSPVDLASTMSQDLDSYSPLIAKAVEGIGGTGGFGAAEQWRFDWERSYTRDTWLDQMPTFGLFTRLPAARLAGILEGVGAAVDAVGGGFTMRYATVAVVARRGGAV</sequence>
<feature type="domain" description="Methyltransferase type 11" evidence="5">
    <location>
        <begin position="69"/>
        <end position="156"/>
    </location>
</feature>
<feature type="compositionally biased region" description="Pro residues" evidence="4">
    <location>
        <begin position="1"/>
        <end position="10"/>
    </location>
</feature>
<dbReference type="Gene3D" id="3.40.50.150">
    <property type="entry name" value="Vaccinia Virus protein VP39"/>
    <property type="match status" value="1"/>
</dbReference>
<keyword evidence="2 6" id="KW-0489">Methyltransferase</keyword>
<evidence type="ECO:0000256" key="2">
    <source>
        <dbReference type="ARBA" id="ARBA00022603"/>
    </source>
</evidence>
<gene>
    <name evidence="6" type="ORF">MMA15_11625</name>
</gene>
<reference evidence="6" key="1">
    <citation type="submission" date="2022-03" db="EMBL/GenBank/DDBJ databases">
        <authorList>
            <person name="Santos J.D.N."/>
            <person name="Kallscheuer N."/>
            <person name="Jogler C."/>
            <person name="Lage O.M."/>
        </authorList>
    </citation>
    <scope>NUCLEOTIDE SEQUENCE</scope>
    <source>
        <strain evidence="6">M600PL45_2</strain>
    </source>
</reference>
<dbReference type="PANTHER" id="PTHR44942">
    <property type="entry name" value="METHYLTRANSF_11 DOMAIN-CONTAINING PROTEIN"/>
    <property type="match status" value="1"/>
</dbReference>
<evidence type="ECO:0000313" key="6">
    <source>
        <dbReference type="EMBL" id="MCH6161028.1"/>
    </source>
</evidence>
<evidence type="ECO:0000313" key="7">
    <source>
        <dbReference type="Proteomes" id="UP001166784"/>
    </source>
</evidence>
<evidence type="ECO:0000256" key="4">
    <source>
        <dbReference type="SAM" id="MobiDB-lite"/>
    </source>
</evidence>
<protein>
    <submittedName>
        <fullName evidence="6">Class I SAM-dependent methyltransferase</fullName>
    </submittedName>
</protein>
<dbReference type="Pfam" id="PF08241">
    <property type="entry name" value="Methyltransf_11"/>
    <property type="match status" value="1"/>
</dbReference>
<name>A0ABS9SXL9_9ACTN</name>
<comment type="caution">
    <text evidence="6">The sequence shown here is derived from an EMBL/GenBank/DDBJ whole genome shotgun (WGS) entry which is preliminary data.</text>
</comment>
<dbReference type="CDD" id="cd02440">
    <property type="entry name" value="AdoMet_MTases"/>
    <property type="match status" value="1"/>
</dbReference>
<proteinExistence type="inferred from homology"/>
<dbReference type="InterPro" id="IPR013216">
    <property type="entry name" value="Methyltransf_11"/>
</dbReference>
<organism evidence="6 7">
    <name type="scientific">Streptomyces marispadix</name>
    <dbReference type="NCBI Taxonomy" id="2922868"/>
    <lineage>
        <taxon>Bacteria</taxon>
        <taxon>Bacillati</taxon>
        <taxon>Actinomycetota</taxon>
        <taxon>Actinomycetes</taxon>
        <taxon>Kitasatosporales</taxon>
        <taxon>Streptomycetaceae</taxon>
        <taxon>Streptomyces</taxon>
    </lineage>
</organism>
<dbReference type="RefSeq" id="WP_241059086.1">
    <property type="nucleotide sequence ID" value="NZ_JAKWJU010000002.1"/>
</dbReference>
<dbReference type="InterPro" id="IPR051052">
    <property type="entry name" value="Diverse_substrate_MTase"/>
</dbReference>
<keyword evidence="7" id="KW-1185">Reference proteome</keyword>